<accession>A0A0N0P5K8</accession>
<dbReference type="EMBL" id="LJSK01000124">
    <property type="protein sequence ID" value="KPI86586.1"/>
    <property type="molecule type" value="Genomic_DNA"/>
</dbReference>
<feature type="compositionally biased region" description="Low complexity" evidence="1">
    <location>
        <begin position="94"/>
        <end position="106"/>
    </location>
</feature>
<name>A0A0N0P5K8_LEPSE</name>
<evidence type="ECO:0008006" key="4">
    <source>
        <dbReference type="Google" id="ProtNLM"/>
    </source>
</evidence>
<evidence type="ECO:0000256" key="1">
    <source>
        <dbReference type="SAM" id="MobiDB-lite"/>
    </source>
</evidence>
<reference evidence="2 3" key="1">
    <citation type="journal article" date="2015" name="PLoS Pathog.">
        <title>Leptomonas seymouri: Adaptations to the Dixenous Life Cycle Analyzed by Genome Sequencing, Transcriptome Profiling and Co-infection with Leishmania donovani.</title>
        <authorList>
            <person name="Kraeva N."/>
            <person name="Butenko A."/>
            <person name="Hlavacova J."/>
            <person name="Kostygov A."/>
            <person name="Myskova J."/>
            <person name="Grybchuk D."/>
            <person name="Lestinova T."/>
            <person name="Votypka J."/>
            <person name="Volf P."/>
            <person name="Opperdoes F."/>
            <person name="Flegontov P."/>
            <person name="Lukes J."/>
            <person name="Yurchenko V."/>
        </authorList>
    </citation>
    <scope>NUCLEOTIDE SEQUENCE [LARGE SCALE GENOMIC DNA]</scope>
    <source>
        <strain evidence="2 3">ATCC 30220</strain>
    </source>
</reference>
<feature type="compositionally biased region" description="Basic residues" evidence="1">
    <location>
        <begin position="64"/>
        <end position="73"/>
    </location>
</feature>
<organism evidence="2 3">
    <name type="scientific">Leptomonas seymouri</name>
    <dbReference type="NCBI Taxonomy" id="5684"/>
    <lineage>
        <taxon>Eukaryota</taxon>
        <taxon>Discoba</taxon>
        <taxon>Euglenozoa</taxon>
        <taxon>Kinetoplastea</taxon>
        <taxon>Metakinetoplastina</taxon>
        <taxon>Trypanosomatida</taxon>
        <taxon>Trypanosomatidae</taxon>
        <taxon>Leishmaniinae</taxon>
        <taxon>Leptomonas</taxon>
    </lineage>
</organism>
<dbReference type="Proteomes" id="UP000038009">
    <property type="component" value="Unassembled WGS sequence"/>
</dbReference>
<keyword evidence="3" id="KW-1185">Reference proteome</keyword>
<dbReference type="VEuPathDB" id="TriTrypDB:Lsey_0124_0200"/>
<feature type="compositionally biased region" description="Polar residues" evidence="1">
    <location>
        <begin position="79"/>
        <end position="93"/>
    </location>
</feature>
<feature type="region of interest" description="Disordered" evidence="1">
    <location>
        <begin position="57"/>
        <end position="151"/>
    </location>
</feature>
<protein>
    <recommendedName>
        <fullName evidence="4">H1 histone-like protein</fullName>
    </recommendedName>
</protein>
<evidence type="ECO:0000313" key="3">
    <source>
        <dbReference type="Proteomes" id="UP000038009"/>
    </source>
</evidence>
<evidence type="ECO:0000313" key="2">
    <source>
        <dbReference type="EMBL" id="KPI86586.1"/>
    </source>
</evidence>
<gene>
    <name evidence="2" type="ORF">ABL78_4361</name>
</gene>
<dbReference type="AlphaFoldDB" id="A0A0N0P5K8"/>
<comment type="caution">
    <text evidence="2">The sequence shown here is derived from an EMBL/GenBank/DDBJ whole genome shotgun (WGS) entry which is preliminary data.</text>
</comment>
<feature type="compositionally biased region" description="Basic residues" evidence="1">
    <location>
        <begin position="132"/>
        <end position="151"/>
    </location>
</feature>
<proteinExistence type="predicted"/>
<sequence length="151" mass="16054">MLRVTVRALARKASSKVGSKAAAPVATSAAAAASMPSVQSIRSVPPVVESKVSIPPIPGVRSARAMRRQKRAAARLNVAIQQSKKQTTHNHANSVKPVKASSVIKKAASKARSTKTTVQHKVKKAVQASNPKPKKLTKNLSKKLPAKRTRM</sequence>
<feature type="compositionally biased region" description="Basic residues" evidence="1">
    <location>
        <begin position="107"/>
        <end position="124"/>
    </location>
</feature>